<dbReference type="InterPro" id="IPR003409">
    <property type="entry name" value="MORN"/>
</dbReference>
<dbReference type="Proteomes" id="UP000823934">
    <property type="component" value="Unassembled WGS sequence"/>
</dbReference>
<dbReference type="EMBL" id="DXHP01000223">
    <property type="protein sequence ID" value="HIW07694.1"/>
    <property type="molecule type" value="Genomic_DNA"/>
</dbReference>
<dbReference type="SUPFAM" id="SSF82185">
    <property type="entry name" value="Histone H3 K4-specific methyltransferase SET7/9 N-terminal domain"/>
    <property type="match status" value="1"/>
</dbReference>
<protein>
    <recommendedName>
        <fullName evidence="5">MORN repeat protein</fullName>
    </recommendedName>
</protein>
<dbReference type="PANTHER" id="PTHR43215:SF14">
    <property type="entry name" value="RADIAL SPOKE HEAD 1 HOMOLOG"/>
    <property type="match status" value="1"/>
</dbReference>
<organism evidence="3 4">
    <name type="scientific">Candidatus Ignatzschineria merdigallinarum</name>
    <dbReference type="NCBI Taxonomy" id="2838621"/>
    <lineage>
        <taxon>Bacteria</taxon>
        <taxon>Pseudomonadati</taxon>
        <taxon>Pseudomonadota</taxon>
        <taxon>Gammaproteobacteria</taxon>
        <taxon>Cardiobacteriales</taxon>
        <taxon>Ignatzschineriaceae</taxon>
        <taxon>Ignatzschineria</taxon>
    </lineage>
</organism>
<gene>
    <name evidence="3" type="ORF">H9889_10290</name>
</gene>
<reference evidence="3" key="1">
    <citation type="journal article" date="2021" name="PeerJ">
        <title>Extensive microbial diversity within the chicken gut microbiome revealed by metagenomics and culture.</title>
        <authorList>
            <person name="Gilroy R."/>
            <person name="Ravi A."/>
            <person name="Getino M."/>
            <person name="Pursley I."/>
            <person name="Horton D.L."/>
            <person name="Alikhan N.F."/>
            <person name="Baker D."/>
            <person name="Gharbi K."/>
            <person name="Hall N."/>
            <person name="Watson M."/>
            <person name="Adriaenssens E.M."/>
            <person name="Foster-Nyarko E."/>
            <person name="Jarju S."/>
            <person name="Secka A."/>
            <person name="Antonio M."/>
            <person name="Oren A."/>
            <person name="Chaudhuri R.R."/>
            <person name="La Ragione R."/>
            <person name="Hildebrand F."/>
            <person name="Pallen M.J."/>
        </authorList>
    </citation>
    <scope>NUCLEOTIDE SEQUENCE</scope>
    <source>
        <strain evidence="3">CHK160-9182</strain>
    </source>
</reference>
<evidence type="ECO:0000256" key="1">
    <source>
        <dbReference type="ARBA" id="ARBA00022737"/>
    </source>
</evidence>
<proteinExistence type="predicted"/>
<feature type="chain" id="PRO_5039051807" description="MORN repeat protein" evidence="2">
    <location>
        <begin position="21"/>
        <end position="154"/>
    </location>
</feature>
<dbReference type="Gene3D" id="2.20.110.10">
    <property type="entry name" value="Histone H3 K4-specific methyltransferase SET7/9 N-terminal domain"/>
    <property type="match status" value="1"/>
</dbReference>
<evidence type="ECO:0000256" key="2">
    <source>
        <dbReference type="SAM" id="SignalP"/>
    </source>
</evidence>
<dbReference type="PROSITE" id="PS51257">
    <property type="entry name" value="PROKAR_LIPOPROTEIN"/>
    <property type="match status" value="1"/>
</dbReference>
<dbReference type="PANTHER" id="PTHR43215">
    <property type="entry name" value="RADIAL SPOKE HEAD 1 HOMOLOG"/>
    <property type="match status" value="1"/>
</dbReference>
<dbReference type="GO" id="GO:0005829">
    <property type="term" value="C:cytosol"/>
    <property type="evidence" value="ECO:0007669"/>
    <property type="project" value="TreeGrafter"/>
</dbReference>
<dbReference type="Pfam" id="PF02493">
    <property type="entry name" value="MORN"/>
    <property type="match status" value="3"/>
</dbReference>
<keyword evidence="2" id="KW-0732">Signal</keyword>
<accession>A0A9D1Q7X9</accession>
<feature type="signal peptide" evidence="2">
    <location>
        <begin position="1"/>
        <end position="20"/>
    </location>
</feature>
<dbReference type="AlphaFoldDB" id="A0A9D1Q7X9"/>
<name>A0A9D1Q7X9_9GAMM</name>
<evidence type="ECO:0000313" key="3">
    <source>
        <dbReference type="EMBL" id="HIW07694.1"/>
    </source>
</evidence>
<reference evidence="3" key="2">
    <citation type="submission" date="2021-04" db="EMBL/GenBank/DDBJ databases">
        <authorList>
            <person name="Gilroy R."/>
        </authorList>
    </citation>
    <scope>NUCLEOTIDE SEQUENCE</scope>
    <source>
        <strain evidence="3">CHK160-9182</strain>
    </source>
</reference>
<evidence type="ECO:0000313" key="4">
    <source>
        <dbReference type="Proteomes" id="UP000823934"/>
    </source>
</evidence>
<comment type="caution">
    <text evidence="3">The sequence shown here is derived from an EMBL/GenBank/DDBJ whole genome shotgun (WGS) entry which is preliminary data.</text>
</comment>
<sequence>MKLIKRFLWILLPIILTACASTTLPAKNQPYLDAEKEITTLSPDQYLQLSDQTIYISEVRADQQHYQAATGFGKLISPDGSIYQGYVKNGKAHGFGKSSMITGEIYKGEHQQGIFEGRGKLTLSDQSFFIGEFKNNKVYRGEMHFIDGKVATLQ</sequence>
<keyword evidence="1" id="KW-0677">Repeat</keyword>
<evidence type="ECO:0008006" key="5">
    <source>
        <dbReference type="Google" id="ProtNLM"/>
    </source>
</evidence>